<dbReference type="Pfam" id="PF00646">
    <property type="entry name" value="F-box"/>
    <property type="match status" value="1"/>
</dbReference>
<dbReference type="InterPro" id="IPR001810">
    <property type="entry name" value="F-box_dom"/>
</dbReference>
<dbReference type="AlphaFoldDB" id="S2IX37"/>
<organism evidence="2 3">
    <name type="scientific">Mucor circinelloides f. circinelloides (strain 1006PhL)</name>
    <name type="common">Mucormycosis agent</name>
    <name type="synonym">Calyptromyces circinelloides</name>
    <dbReference type="NCBI Taxonomy" id="1220926"/>
    <lineage>
        <taxon>Eukaryota</taxon>
        <taxon>Fungi</taxon>
        <taxon>Fungi incertae sedis</taxon>
        <taxon>Mucoromycota</taxon>
        <taxon>Mucoromycotina</taxon>
        <taxon>Mucoromycetes</taxon>
        <taxon>Mucorales</taxon>
        <taxon>Mucorineae</taxon>
        <taxon>Mucoraceae</taxon>
        <taxon>Mucor</taxon>
    </lineage>
</organism>
<feature type="domain" description="F-box" evidence="1">
    <location>
        <begin position="5"/>
        <end position="39"/>
    </location>
</feature>
<name>S2IX37_MUCC1</name>
<dbReference type="EMBL" id="KE124145">
    <property type="protein sequence ID" value="EPB81844.1"/>
    <property type="molecule type" value="Genomic_DNA"/>
</dbReference>
<sequence length="403" mass="47165">MTEPHLPTELWKEVFTFVRRKDLKTCLLVSKSWHYVARSFFSQDIQVSLNDSRLHRLEKDLKDHRTLGSKVSRITINHLSTGMATPETFRSVINRCPNLLELEFEITDVYHYLKSLNCKEASLPSIQKIQVRSLLECSPAVRRFHLWVNYRFRATITSIEIMDMKENAALKDYGGLVTFASCFPQLTSLKAQCNTLIEKELSINLTELLKNNERLQELKLYGIGKITNILNELSSEATQVEFPSLTKLKLEVSDINIKSLEYITKRFTRLESLRLLTSTVVPDKSLNETQANDILANFKAFAMKPKRIHVSYKYKNEHFHENNGKKRPSWITHNFLFLEGLSRQYFMNEFMGEEEDGMDEEDYFEDFDEELAEDLLYSDLYYDEIEDGNQGEFASFFMDHYTL</sequence>
<dbReference type="SUPFAM" id="SSF81383">
    <property type="entry name" value="F-box domain"/>
    <property type="match status" value="1"/>
</dbReference>
<accession>S2IX37</accession>
<dbReference type="OMA" id="WITHNFL"/>
<dbReference type="Gene3D" id="3.80.10.10">
    <property type="entry name" value="Ribonuclease Inhibitor"/>
    <property type="match status" value="1"/>
</dbReference>
<keyword evidence="3" id="KW-1185">Reference proteome</keyword>
<evidence type="ECO:0000313" key="2">
    <source>
        <dbReference type="EMBL" id="EPB81844.1"/>
    </source>
</evidence>
<dbReference type="Proteomes" id="UP000014254">
    <property type="component" value="Unassembled WGS sequence"/>
</dbReference>
<dbReference type="OrthoDB" id="2288800at2759"/>
<evidence type="ECO:0000259" key="1">
    <source>
        <dbReference type="Pfam" id="PF00646"/>
    </source>
</evidence>
<dbReference type="CDD" id="cd09917">
    <property type="entry name" value="F-box_SF"/>
    <property type="match status" value="1"/>
</dbReference>
<gene>
    <name evidence="2" type="ORF">HMPREF1544_11428</name>
</gene>
<evidence type="ECO:0000313" key="3">
    <source>
        <dbReference type="Proteomes" id="UP000014254"/>
    </source>
</evidence>
<reference evidence="3" key="1">
    <citation type="submission" date="2013-05" db="EMBL/GenBank/DDBJ databases">
        <title>The Genome sequence of Mucor circinelloides f. circinelloides 1006PhL.</title>
        <authorList>
            <consortium name="The Broad Institute Genomics Platform"/>
            <person name="Cuomo C."/>
            <person name="Earl A."/>
            <person name="Findley K."/>
            <person name="Lee S.C."/>
            <person name="Walker B."/>
            <person name="Young S."/>
            <person name="Zeng Q."/>
            <person name="Gargeya S."/>
            <person name="Fitzgerald M."/>
            <person name="Haas B."/>
            <person name="Abouelleil A."/>
            <person name="Allen A.W."/>
            <person name="Alvarado L."/>
            <person name="Arachchi H.M."/>
            <person name="Berlin A.M."/>
            <person name="Chapman S.B."/>
            <person name="Gainer-Dewar J."/>
            <person name="Goldberg J."/>
            <person name="Griggs A."/>
            <person name="Gujja S."/>
            <person name="Hansen M."/>
            <person name="Howarth C."/>
            <person name="Imamovic A."/>
            <person name="Ireland A."/>
            <person name="Larimer J."/>
            <person name="McCowan C."/>
            <person name="Murphy C."/>
            <person name="Pearson M."/>
            <person name="Poon T.W."/>
            <person name="Priest M."/>
            <person name="Roberts A."/>
            <person name="Saif S."/>
            <person name="Shea T."/>
            <person name="Sisk P."/>
            <person name="Sykes S."/>
            <person name="Wortman J."/>
            <person name="Nusbaum C."/>
            <person name="Birren B."/>
        </authorList>
    </citation>
    <scope>NUCLEOTIDE SEQUENCE [LARGE SCALE GENOMIC DNA]</scope>
    <source>
        <strain evidence="3">1006PhL</strain>
    </source>
</reference>
<dbReference type="InterPro" id="IPR032675">
    <property type="entry name" value="LRR_dom_sf"/>
</dbReference>
<dbReference type="InterPro" id="IPR036047">
    <property type="entry name" value="F-box-like_dom_sf"/>
</dbReference>
<protein>
    <recommendedName>
        <fullName evidence="1">F-box domain-containing protein</fullName>
    </recommendedName>
</protein>
<proteinExistence type="predicted"/>
<dbReference type="SUPFAM" id="SSF52047">
    <property type="entry name" value="RNI-like"/>
    <property type="match status" value="1"/>
</dbReference>
<dbReference type="VEuPathDB" id="FungiDB:HMPREF1544_11428"/>
<dbReference type="InParanoid" id="S2IX37"/>